<gene>
    <name evidence="1" type="ORF">G3O07_14020</name>
</gene>
<dbReference type="InterPro" id="IPR021427">
    <property type="entry name" value="DUF3077"/>
</dbReference>
<dbReference type="RefSeq" id="WP_163936957.1">
    <property type="nucleotide sequence ID" value="NZ_BMQU01000009.1"/>
</dbReference>
<reference evidence="1 2" key="1">
    <citation type="submission" date="2020-02" db="EMBL/GenBank/DDBJ databases">
        <title>Broccoli isolated Pseudomonas sp.</title>
        <authorList>
            <person name="Fujikawa T."/>
            <person name="Sawada H."/>
        </authorList>
    </citation>
    <scope>NUCLEOTIDE SEQUENCE [LARGE SCALE GENOMIC DNA]</scope>
    <source>
        <strain evidence="1 2">JCM 32154</strain>
    </source>
</reference>
<accession>A0A6I5RRT5</accession>
<dbReference type="Pfam" id="PF11275">
    <property type="entry name" value="DUF3077"/>
    <property type="match status" value="1"/>
</dbReference>
<name>A0A6I5RRT5_9PSED</name>
<proteinExistence type="predicted"/>
<evidence type="ECO:0000313" key="1">
    <source>
        <dbReference type="EMBL" id="NES10593.1"/>
    </source>
</evidence>
<dbReference type="AlphaFoldDB" id="A0A6I5RRT5"/>
<dbReference type="Proteomes" id="UP000471751">
    <property type="component" value="Unassembled WGS sequence"/>
</dbReference>
<dbReference type="EMBL" id="JAAHBT010000141">
    <property type="protein sequence ID" value="NES10593.1"/>
    <property type="molecule type" value="Genomic_DNA"/>
</dbReference>
<protein>
    <submittedName>
        <fullName evidence="1">DUF3077 domain-containing protein</fullName>
    </submittedName>
</protein>
<sequence length="107" mass="11688">MKKIVPDPPAFLFAQTAETTFGECEGHPPLFTVRPGISAEDALVHAALYLKCAIDTCPQAVQYTDETGRGFAWSTLHSVQMAKGLIDAVLDGIESHNLNEHREAQNH</sequence>
<keyword evidence="2" id="KW-1185">Reference proteome</keyword>
<organism evidence="1 2">
    <name type="scientific">Pseudomonas laurentiana</name>
    <dbReference type="NCBI Taxonomy" id="2364649"/>
    <lineage>
        <taxon>Bacteria</taxon>
        <taxon>Pseudomonadati</taxon>
        <taxon>Pseudomonadota</taxon>
        <taxon>Gammaproteobacteria</taxon>
        <taxon>Pseudomonadales</taxon>
        <taxon>Pseudomonadaceae</taxon>
        <taxon>Pseudomonas</taxon>
    </lineage>
</organism>
<comment type="caution">
    <text evidence="1">The sequence shown here is derived from an EMBL/GenBank/DDBJ whole genome shotgun (WGS) entry which is preliminary data.</text>
</comment>
<evidence type="ECO:0000313" key="2">
    <source>
        <dbReference type="Proteomes" id="UP000471751"/>
    </source>
</evidence>